<evidence type="ECO:0000256" key="1">
    <source>
        <dbReference type="SAM" id="MobiDB-lite"/>
    </source>
</evidence>
<gene>
    <name evidence="2" type="ORF">Tco_1019389</name>
</gene>
<evidence type="ECO:0000313" key="3">
    <source>
        <dbReference type="Proteomes" id="UP001151760"/>
    </source>
</evidence>
<dbReference type="EMBL" id="BQNB010017850">
    <property type="protein sequence ID" value="GJT67909.1"/>
    <property type="molecule type" value="Genomic_DNA"/>
</dbReference>
<dbReference type="Proteomes" id="UP001151760">
    <property type="component" value="Unassembled WGS sequence"/>
</dbReference>
<feature type="region of interest" description="Disordered" evidence="1">
    <location>
        <begin position="348"/>
        <end position="375"/>
    </location>
</feature>
<feature type="compositionally biased region" description="Polar residues" evidence="1">
    <location>
        <begin position="348"/>
        <end position="363"/>
    </location>
</feature>
<evidence type="ECO:0000313" key="2">
    <source>
        <dbReference type="EMBL" id="GJT67909.1"/>
    </source>
</evidence>
<accession>A0ABQ5FYP6</accession>
<reference evidence="2" key="1">
    <citation type="journal article" date="2022" name="Int. J. Mol. Sci.">
        <title>Draft Genome of Tanacetum Coccineum: Genomic Comparison of Closely Related Tanacetum-Family Plants.</title>
        <authorList>
            <person name="Yamashiro T."/>
            <person name="Shiraishi A."/>
            <person name="Nakayama K."/>
            <person name="Satake H."/>
        </authorList>
    </citation>
    <scope>NUCLEOTIDE SEQUENCE</scope>
</reference>
<sequence length="518" mass="58292">MEGERISNRCRGKKSVVEENTIDAAIDVDEEASDSDFEAVRVRGSNGETTDVSMRDTCADSEAGPSKVRKQKKKVDKFDPKAMEIKLKKGSLMVNKEVISEMLGLRNEGENILMNEVSDNEEMIKEWKAQFDVPKKDITPSIIKSEIRRSNVVDFNFKLNIIMLFANIFGCCKKTGSCELEILNHINRDTNMCNINWCQYVWDSLPNCKDGWRKELLNNFFCGHVTLLTMIYMDGVQCKSLQMVRKRPPTAAWSAEVLKERENEEIASGGFGLGEKEFPFLEEDENGFPEDLEGFAWKMGNYIETIRKSKNCFEKTLAIGLEVFPNDDVITDLEEKYIQVMRIQTDGGNSHNNFKKGNSSANMGKTPENDKAQERTSDRVELIGFDSPEYAFGPVTQAAVLETAEKVTSSKRIGKEVAIEDIPSFSFGVTQDFVEYESGGRTDVSTNVIQPINAMPVSFCPPTSDKNEACTRKEKRSTNLTAHMKSPFMSRVVNIDGVLSAMENRVSKILFKMSGDPL</sequence>
<dbReference type="PANTHER" id="PTHR34835:SF90">
    <property type="entry name" value="AMINOTRANSFERASE-LIKE PLANT MOBILE DOMAIN-CONTAINING PROTEIN"/>
    <property type="match status" value="1"/>
</dbReference>
<feature type="compositionally biased region" description="Acidic residues" evidence="1">
    <location>
        <begin position="27"/>
        <end position="37"/>
    </location>
</feature>
<organism evidence="2 3">
    <name type="scientific">Tanacetum coccineum</name>
    <dbReference type="NCBI Taxonomy" id="301880"/>
    <lineage>
        <taxon>Eukaryota</taxon>
        <taxon>Viridiplantae</taxon>
        <taxon>Streptophyta</taxon>
        <taxon>Embryophyta</taxon>
        <taxon>Tracheophyta</taxon>
        <taxon>Spermatophyta</taxon>
        <taxon>Magnoliopsida</taxon>
        <taxon>eudicotyledons</taxon>
        <taxon>Gunneridae</taxon>
        <taxon>Pentapetalae</taxon>
        <taxon>asterids</taxon>
        <taxon>campanulids</taxon>
        <taxon>Asterales</taxon>
        <taxon>Asteraceae</taxon>
        <taxon>Asteroideae</taxon>
        <taxon>Anthemideae</taxon>
        <taxon>Anthemidinae</taxon>
        <taxon>Tanacetum</taxon>
    </lineage>
</organism>
<dbReference type="PANTHER" id="PTHR34835">
    <property type="entry name" value="OS07G0283600 PROTEIN-RELATED"/>
    <property type="match status" value="1"/>
</dbReference>
<name>A0ABQ5FYP6_9ASTR</name>
<reference evidence="2" key="2">
    <citation type="submission" date="2022-01" db="EMBL/GenBank/DDBJ databases">
        <authorList>
            <person name="Yamashiro T."/>
            <person name="Shiraishi A."/>
            <person name="Satake H."/>
            <person name="Nakayama K."/>
        </authorList>
    </citation>
    <scope>NUCLEOTIDE SEQUENCE</scope>
</reference>
<proteinExistence type="predicted"/>
<feature type="region of interest" description="Disordered" evidence="1">
    <location>
        <begin position="27"/>
        <end position="73"/>
    </location>
</feature>
<comment type="caution">
    <text evidence="2">The sequence shown here is derived from an EMBL/GenBank/DDBJ whole genome shotgun (WGS) entry which is preliminary data.</text>
</comment>
<keyword evidence="3" id="KW-1185">Reference proteome</keyword>
<protein>
    <submittedName>
        <fullName evidence="2">Uncharacterized protein</fullName>
    </submittedName>
</protein>